<proteinExistence type="inferred from homology"/>
<keyword evidence="5 8" id="KW-0689">Ribosomal protein</keyword>
<dbReference type="PIRSF" id="PIRSF002134">
    <property type="entry name" value="Ribosomal_S13"/>
    <property type="match status" value="1"/>
</dbReference>
<evidence type="ECO:0000256" key="5">
    <source>
        <dbReference type="ARBA" id="ARBA00022980"/>
    </source>
</evidence>
<dbReference type="EMBL" id="AYYX01000005">
    <property type="protein sequence ID" value="KRM89440.1"/>
    <property type="molecule type" value="Genomic_DNA"/>
</dbReference>
<keyword evidence="2 8" id="KW-0820">tRNA-binding</keyword>
<evidence type="ECO:0000256" key="2">
    <source>
        <dbReference type="ARBA" id="ARBA00022555"/>
    </source>
</evidence>
<evidence type="ECO:0000256" key="9">
    <source>
        <dbReference type="RuleBase" id="RU003830"/>
    </source>
</evidence>
<evidence type="ECO:0000256" key="3">
    <source>
        <dbReference type="ARBA" id="ARBA00022730"/>
    </source>
</evidence>
<dbReference type="Proteomes" id="UP000051576">
    <property type="component" value="Unassembled WGS sequence"/>
</dbReference>
<comment type="similarity">
    <text evidence="1 8 9">Belongs to the universal ribosomal protein uS13 family.</text>
</comment>
<dbReference type="eggNOG" id="COG0099">
    <property type="taxonomic scope" value="Bacteria"/>
</dbReference>
<dbReference type="OrthoDB" id="9803610at2"/>
<dbReference type="InterPro" id="IPR019980">
    <property type="entry name" value="Ribosomal_uS13_bac-type"/>
</dbReference>
<feature type="region of interest" description="Disordered" evidence="10">
    <location>
        <begin position="92"/>
        <end position="121"/>
    </location>
</feature>
<comment type="function">
    <text evidence="8">Located at the top of the head of the 30S subunit, it contacts several helices of the 16S rRNA. In the 70S ribosome it contacts the 23S rRNA (bridge B1a) and protein L5 of the 50S subunit (bridge B1b), connecting the 2 subunits; these bridges are implicated in subunit movement. Contacts the tRNAs in the A and P-sites.</text>
</comment>
<keyword evidence="6 8" id="KW-0687">Ribonucleoprotein</keyword>
<name>A0A0R2CDU8_9LACO</name>
<evidence type="ECO:0000256" key="6">
    <source>
        <dbReference type="ARBA" id="ARBA00023274"/>
    </source>
</evidence>
<evidence type="ECO:0000256" key="4">
    <source>
        <dbReference type="ARBA" id="ARBA00022884"/>
    </source>
</evidence>
<dbReference type="PATRIC" id="fig|1133569.4.peg.1725"/>
<dbReference type="PANTHER" id="PTHR10871">
    <property type="entry name" value="30S RIBOSOMAL PROTEIN S13/40S RIBOSOMAL PROTEIN S18"/>
    <property type="match status" value="1"/>
</dbReference>
<dbReference type="STRING" id="1133569.FD21_GL001579"/>
<sequence length="121" mass="13509">MARIAGVDLPRDKRIVIGLTYIYGIGNSTAQKILADAGVSEDVRVRDLTADQEDKIRAEVDHYKVEGDLRREVSLNVKRLSEIGSYRGLRHRRHLPSRGQNTKNNARTCKGPATSIAGRKK</sequence>
<comment type="caution">
    <text evidence="11">The sequence shown here is derived from an EMBL/GenBank/DDBJ whole genome shotgun (WGS) entry which is preliminary data.</text>
</comment>
<dbReference type="GO" id="GO:0015935">
    <property type="term" value="C:small ribosomal subunit"/>
    <property type="evidence" value="ECO:0007669"/>
    <property type="project" value="TreeGrafter"/>
</dbReference>
<evidence type="ECO:0000256" key="1">
    <source>
        <dbReference type="ARBA" id="ARBA00008080"/>
    </source>
</evidence>
<dbReference type="FunFam" id="1.10.8.50:FF:000001">
    <property type="entry name" value="30S ribosomal protein S13"/>
    <property type="match status" value="1"/>
</dbReference>
<dbReference type="InterPro" id="IPR027437">
    <property type="entry name" value="Rbsml_uS13_C"/>
</dbReference>
<dbReference type="PANTHER" id="PTHR10871:SF1">
    <property type="entry name" value="SMALL RIBOSOMAL SUBUNIT PROTEIN US13M"/>
    <property type="match status" value="1"/>
</dbReference>
<evidence type="ECO:0000256" key="8">
    <source>
        <dbReference type="HAMAP-Rule" id="MF_01315"/>
    </source>
</evidence>
<keyword evidence="3 8" id="KW-0699">rRNA-binding</keyword>
<dbReference type="Pfam" id="PF00416">
    <property type="entry name" value="Ribosomal_S13"/>
    <property type="match status" value="1"/>
</dbReference>
<protein>
    <recommendedName>
        <fullName evidence="7 8">Small ribosomal subunit protein uS13</fullName>
    </recommendedName>
</protein>
<dbReference type="GO" id="GO:0005829">
    <property type="term" value="C:cytosol"/>
    <property type="evidence" value="ECO:0007669"/>
    <property type="project" value="TreeGrafter"/>
</dbReference>
<gene>
    <name evidence="8" type="primary">rpsM</name>
    <name evidence="11" type="ORF">FD21_GL001579</name>
</gene>
<dbReference type="GO" id="GO:0006412">
    <property type="term" value="P:translation"/>
    <property type="evidence" value="ECO:0007669"/>
    <property type="project" value="UniProtKB-UniRule"/>
</dbReference>
<dbReference type="NCBIfam" id="TIGR03631">
    <property type="entry name" value="uS13_bact"/>
    <property type="match status" value="1"/>
</dbReference>
<dbReference type="InterPro" id="IPR010979">
    <property type="entry name" value="Ribosomal_uS13-like_H2TH"/>
</dbReference>
<dbReference type="RefSeq" id="WP_010580212.1">
    <property type="nucleotide sequence ID" value="NZ_AHYZ01000062.1"/>
</dbReference>
<dbReference type="PROSITE" id="PS50159">
    <property type="entry name" value="RIBOSOMAL_S13_2"/>
    <property type="match status" value="1"/>
</dbReference>
<dbReference type="AlphaFoldDB" id="A0A0R2CDU8"/>
<evidence type="ECO:0000313" key="11">
    <source>
        <dbReference type="EMBL" id="KRM89440.1"/>
    </source>
</evidence>
<dbReference type="Gene3D" id="4.10.910.10">
    <property type="entry name" value="30s ribosomal protein s13, domain 2"/>
    <property type="match status" value="1"/>
</dbReference>
<evidence type="ECO:0000313" key="12">
    <source>
        <dbReference type="Proteomes" id="UP000051576"/>
    </source>
</evidence>
<dbReference type="SUPFAM" id="SSF46946">
    <property type="entry name" value="S13-like H2TH domain"/>
    <property type="match status" value="1"/>
</dbReference>
<reference evidence="11 12" key="1">
    <citation type="journal article" date="2015" name="Genome Announc.">
        <title>Expanding the biotechnology potential of lactobacilli through comparative genomics of 213 strains and associated genera.</title>
        <authorList>
            <person name="Sun Z."/>
            <person name="Harris H.M."/>
            <person name="McCann A."/>
            <person name="Guo C."/>
            <person name="Argimon S."/>
            <person name="Zhang W."/>
            <person name="Yang X."/>
            <person name="Jeffery I.B."/>
            <person name="Cooney J.C."/>
            <person name="Kagawa T.F."/>
            <person name="Liu W."/>
            <person name="Song Y."/>
            <person name="Salvetti E."/>
            <person name="Wrobel A."/>
            <person name="Rasinkangas P."/>
            <person name="Parkhill J."/>
            <person name="Rea M.C."/>
            <person name="O'Sullivan O."/>
            <person name="Ritari J."/>
            <person name="Douillard F.P."/>
            <person name="Paul Ross R."/>
            <person name="Yang R."/>
            <person name="Briner A.E."/>
            <person name="Felis G.E."/>
            <person name="de Vos W.M."/>
            <person name="Barrangou R."/>
            <person name="Klaenhammer T.R."/>
            <person name="Caufield P.W."/>
            <person name="Cui Y."/>
            <person name="Zhang H."/>
            <person name="O'Toole P.W."/>
        </authorList>
    </citation>
    <scope>NUCLEOTIDE SEQUENCE [LARGE SCALE GENOMIC DNA]</scope>
    <source>
        <strain evidence="11 12">DSM 20605</strain>
    </source>
</reference>
<dbReference type="GO" id="GO:0000049">
    <property type="term" value="F:tRNA binding"/>
    <property type="evidence" value="ECO:0007669"/>
    <property type="project" value="UniProtKB-UniRule"/>
</dbReference>
<evidence type="ECO:0000256" key="10">
    <source>
        <dbReference type="SAM" id="MobiDB-lite"/>
    </source>
</evidence>
<evidence type="ECO:0000256" key="7">
    <source>
        <dbReference type="ARBA" id="ARBA00035166"/>
    </source>
</evidence>
<dbReference type="InterPro" id="IPR001892">
    <property type="entry name" value="Ribosomal_uS13"/>
</dbReference>
<accession>A0A0R2CDU8</accession>
<comment type="subunit">
    <text evidence="8">Part of the 30S ribosomal subunit. Forms a loose heterodimer with protein S19. Forms two bridges to the 50S subunit in the 70S ribosome.</text>
</comment>
<dbReference type="Gene3D" id="1.10.8.50">
    <property type="match status" value="1"/>
</dbReference>
<dbReference type="GO" id="GO:0003735">
    <property type="term" value="F:structural constituent of ribosome"/>
    <property type="evidence" value="ECO:0007669"/>
    <property type="project" value="InterPro"/>
</dbReference>
<keyword evidence="12" id="KW-1185">Reference proteome</keyword>
<feature type="compositionally biased region" description="Polar residues" evidence="10">
    <location>
        <begin position="98"/>
        <end position="107"/>
    </location>
</feature>
<organism evidence="11 12">
    <name type="scientific">Liquorilactobacillus vini DSM 20605</name>
    <dbReference type="NCBI Taxonomy" id="1133569"/>
    <lineage>
        <taxon>Bacteria</taxon>
        <taxon>Bacillati</taxon>
        <taxon>Bacillota</taxon>
        <taxon>Bacilli</taxon>
        <taxon>Lactobacillales</taxon>
        <taxon>Lactobacillaceae</taxon>
        <taxon>Liquorilactobacillus</taxon>
    </lineage>
</organism>
<dbReference type="HAMAP" id="MF_01315">
    <property type="entry name" value="Ribosomal_uS13"/>
    <property type="match status" value="1"/>
</dbReference>
<keyword evidence="4 8" id="KW-0694">RNA-binding</keyword>
<dbReference type="GO" id="GO:0019843">
    <property type="term" value="F:rRNA binding"/>
    <property type="evidence" value="ECO:0007669"/>
    <property type="project" value="UniProtKB-UniRule"/>
</dbReference>